<gene>
    <name evidence="10" type="primary">LOC107274652</name>
</gene>
<keyword evidence="9" id="KW-1185">Reference proteome</keyword>
<evidence type="ECO:0000256" key="3">
    <source>
        <dbReference type="ARBA" id="ARBA00022771"/>
    </source>
</evidence>
<comment type="subcellular location">
    <subcellularLocation>
        <location evidence="1">Nucleus</location>
    </subcellularLocation>
</comment>
<dbReference type="InterPro" id="IPR000690">
    <property type="entry name" value="Matrin/U1-C_Znf_C2H2"/>
</dbReference>
<dbReference type="PANTHER" id="PTHR16465">
    <property type="entry name" value="NUCLEASE-RELATED"/>
    <property type="match status" value="1"/>
</dbReference>
<keyword evidence="5" id="KW-0539">Nucleus</keyword>
<evidence type="ECO:0000256" key="6">
    <source>
        <dbReference type="PROSITE-ProRule" id="PRU00723"/>
    </source>
</evidence>
<keyword evidence="4 6" id="KW-0862">Zinc</keyword>
<dbReference type="SUPFAM" id="SSF90229">
    <property type="entry name" value="CCCH zinc finger"/>
    <property type="match status" value="1"/>
</dbReference>
<dbReference type="PROSITE" id="PS50103">
    <property type="entry name" value="ZF_C3H1"/>
    <property type="match status" value="1"/>
</dbReference>
<feature type="domain" description="C3H1-type" evidence="7">
    <location>
        <begin position="51"/>
        <end position="79"/>
    </location>
</feature>
<dbReference type="InterPro" id="IPR013085">
    <property type="entry name" value="U1-CZ_Znf_C2H2"/>
</dbReference>
<proteinExistence type="predicted"/>
<dbReference type="PANTHER" id="PTHR16465:SF0">
    <property type="entry name" value="ZINC FINGER MATRIN-TYPE PROTEIN 5"/>
    <property type="match status" value="1"/>
</dbReference>
<dbReference type="GO" id="GO:0005689">
    <property type="term" value="C:U12-type spliceosomal complex"/>
    <property type="evidence" value="ECO:0007669"/>
    <property type="project" value="TreeGrafter"/>
</dbReference>
<evidence type="ECO:0000256" key="1">
    <source>
        <dbReference type="ARBA" id="ARBA00004123"/>
    </source>
</evidence>
<dbReference type="AlphaFoldDB" id="A0AAJ7FUU0"/>
<dbReference type="GeneID" id="107274652"/>
<feature type="domain" description="Matrin-type" evidence="8">
    <location>
        <begin position="5"/>
        <end position="36"/>
    </location>
</feature>
<dbReference type="SUPFAM" id="SSF57667">
    <property type="entry name" value="beta-beta-alpha zinc fingers"/>
    <property type="match status" value="1"/>
</dbReference>
<dbReference type="KEGG" id="ccin:107274652"/>
<evidence type="ECO:0000256" key="5">
    <source>
        <dbReference type="ARBA" id="ARBA00023242"/>
    </source>
</evidence>
<dbReference type="RefSeq" id="XP_015609430.1">
    <property type="nucleotide sequence ID" value="XM_015753944.2"/>
</dbReference>
<dbReference type="Gene3D" id="3.30.160.60">
    <property type="entry name" value="Classic Zinc Finger"/>
    <property type="match status" value="1"/>
</dbReference>
<evidence type="ECO:0000259" key="7">
    <source>
        <dbReference type="PROSITE" id="PS50103"/>
    </source>
</evidence>
<accession>A0AAJ7FUU0</accession>
<dbReference type="PROSITE" id="PS50171">
    <property type="entry name" value="ZF_MATRIN"/>
    <property type="match status" value="1"/>
</dbReference>
<dbReference type="InterPro" id="IPR003604">
    <property type="entry name" value="Matrin/U1-like-C_Znf_C2H2"/>
</dbReference>
<keyword evidence="3 6" id="KW-0863">Zinc-finger</keyword>
<evidence type="ECO:0000313" key="9">
    <source>
        <dbReference type="Proteomes" id="UP000694920"/>
    </source>
</evidence>
<dbReference type="GO" id="GO:0003676">
    <property type="term" value="F:nucleic acid binding"/>
    <property type="evidence" value="ECO:0007669"/>
    <property type="project" value="InterPro"/>
</dbReference>
<dbReference type="InterPro" id="IPR036236">
    <property type="entry name" value="Znf_C2H2_sf"/>
</dbReference>
<name>A0AAJ7FUU0_CEPCN</name>
<dbReference type="SMART" id="SM00451">
    <property type="entry name" value="ZnF_U1"/>
    <property type="match status" value="1"/>
</dbReference>
<dbReference type="Pfam" id="PF06220">
    <property type="entry name" value="zf-U1"/>
    <property type="match status" value="1"/>
</dbReference>
<reference evidence="10" key="1">
    <citation type="submission" date="2025-08" db="UniProtKB">
        <authorList>
            <consortium name="RefSeq"/>
        </authorList>
    </citation>
    <scope>IDENTIFICATION</scope>
</reference>
<organism evidence="9 10">
    <name type="scientific">Cephus cinctus</name>
    <name type="common">Wheat stem sawfly</name>
    <dbReference type="NCBI Taxonomy" id="211228"/>
    <lineage>
        <taxon>Eukaryota</taxon>
        <taxon>Metazoa</taxon>
        <taxon>Ecdysozoa</taxon>
        <taxon>Arthropoda</taxon>
        <taxon>Hexapoda</taxon>
        <taxon>Insecta</taxon>
        <taxon>Pterygota</taxon>
        <taxon>Neoptera</taxon>
        <taxon>Endopterygota</taxon>
        <taxon>Hymenoptera</taxon>
        <taxon>Cephoidea</taxon>
        <taxon>Cephidae</taxon>
        <taxon>Cephus</taxon>
    </lineage>
</organism>
<keyword evidence="2 6" id="KW-0479">Metal-binding</keyword>
<dbReference type="Gene3D" id="4.10.1000.10">
    <property type="entry name" value="Zinc finger, CCCH-type"/>
    <property type="match status" value="1"/>
</dbReference>
<evidence type="ECO:0000313" key="10">
    <source>
        <dbReference type="RefSeq" id="XP_015609430.1"/>
    </source>
</evidence>
<evidence type="ECO:0000256" key="2">
    <source>
        <dbReference type="ARBA" id="ARBA00022723"/>
    </source>
</evidence>
<dbReference type="GO" id="GO:0008270">
    <property type="term" value="F:zinc ion binding"/>
    <property type="evidence" value="ECO:0007669"/>
    <property type="project" value="UniProtKB-KW"/>
</dbReference>
<protein>
    <submittedName>
        <fullName evidence="10">Zinc finger matrin-type protein 5</fullName>
    </submittedName>
</protein>
<dbReference type="InterPro" id="IPR036855">
    <property type="entry name" value="Znf_CCCH_sf"/>
</dbReference>
<evidence type="ECO:0000259" key="8">
    <source>
        <dbReference type="PROSITE" id="PS50171"/>
    </source>
</evidence>
<evidence type="ECO:0000256" key="4">
    <source>
        <dbReference type="ARBA" id="ARBA00022833"/>
    </source>
</evidence>
<dbReference type="Proteomes" id="UP000694920">
    <property type="component" value="Unplaced"/>
</dbReference>
<dbReference type="Pfam" id="PF00642">
    <property type="entry name" value="zf-CCCH"/>
    <property type="match status" value="1"/>
</dbReference>
<feature type="zinc finger region" description="C3H1-type" evidence="6">
    <location>
        <begin position="51"/>
        <end position="79"/>
    </location>
</feature>
<sequence length="167" mass="19332">MGKRYYCDYCDRSFKDDSEARKKHISSLQHAKNRADHYSLFKAPETILKEESEKIPCKRYMTHGDCAFGNGCKFSHYTPPMIWELQRIVAQKNQSRSMRSLTNKVPGPDEIIKEFFENTADPDIAQEINTPLWSLPIELQNYTSLPPSLWPITAESVTHSEFGKWGL</sequence>
<dbReference type="InterPro" id="IPR000571">
    <property type="entry name" value="Znf_CCCH"/>
</dbReference>